<evidence type="ECO:0000256" key="1">
    <source>
        <dbReference type="PROSITE-ProRule" id="PRU00047"/>
    </source>
</evidence>
<dbReference type="Pfam" id="PF03732">
    <property type="entry name" value="Retrotrans_gag"/>
    <property type="match status" value="1"/>
</dbReference>
<feature type="domain" description="CCHC-type" evidence="3">
    <location>
        <begin position="378"/>
        <end position="390"/>
    </location>
</feature>
<accession>A0ABR2DBL7</accession>
<feature type="compositionally biased region" description="Polar residues" evidence="2">
    <location>
        <begin position="406"/>
        <end position="420"/>
    </location>
</feature>
<dbReference type="InterPro" id="IPR001878">
    <property type="entry name" value="Znf_CCHC"/>
</dbReference>
<feature type="region of interest" description="Disordered" evidence="2">
    <location>
        <begin position="293"/>
        <end position="315"/>
    </location>
</feature>
<organism evidence="4 5">
    <name type="scientific">Hibiscus sabdariffa</name>
    <name type="common">roselle</name>
    <dbReference type="NCBI Taxonomy" id="183260"/>
    <lineage>
        <taxon>Eukaryota</taxon>
        <taxon>Viridiplantae</taxon>
        <taxon>Streptophyta</taxon>
        <taxon>Embryophyta</taxon>
        <taxon>Tracheophyta</taxon>
        <taxon>Spermatophyta</taxon>
        <taxon>Magnoliopsida</taxon>
        <taxon>eudicotyledons</taxon>
        <taxon>Gunneridae</taxon>
        <taxon>Pentapetalae</taxon>
        <taxon>rosids</taxon>
        <taxon>malvids</taxon>
        <taxon>Malvales</taxon>
        <taxon>Malvaceae</taxon>
        <taxon>Malvoideae</taxon>
        <taxon>Hibiscus</taxon>
    </lineage>
</organism>
<protein>
    <recommendedName>
        <fullName evidence="3">CCHC-type domain-containing protein</fullName>
    </recommendedName>
</protein>
<dbReference type="Pfam" id="PF08284">
    <property type="entry name" value="RVP_2"/>
    <property type="match status" value="1"/>
</dbReference>
<evidence type="ECO:0000256" key="2">
    <source>
        <dbReference type="SAM" id="MobiDB-lite"/>
    </source>
</evidence>
<dbReference type="EMBL" id="JBBPBM010000031">
    <property type="protein sequence ID" value="KAK8534683.1"/>
    <property type="molecule type" value="Genomic_DNA"/>
</dbReference>
<name>A0ABR2DBL7_9ROSI</name>
<evidence type="ECO:0000313" key="4">
    <source>
        <dbReference type="EMBL" id="KAK8534683.1"/>
    </source>
</evidence>
<feature type="compositionally biased region" description="Basic residues" evidence="2">
    <location>
        <begin position="1"/>
        <end position="16"/>
    </location>
</feature>
<keyword evidence="1" id="KW-0862">Zinc</keyword>
<keyword evidence="5" id="KW-1185">Reference proteome</keyword>
<dbReference type="PANTHER" id="PTHR15503">
    <property type="entry name" value="LDOC1 RELATED"/>
    <property type="match status" value="1"/>
</dbReference>
<keyword evidence="1" id="KW-0863">Zinc-finger</keyword>
<keyword evidence="1" id="KW-0479">Metal-binding</keyword>
<feature type="compositionally biased region" description="Polar residues" evidence="2">
    <location>
        <begin position="430"/>
        <end position="447"/>
    </location>
</feature>
<feature type="compositionally biased region" description="Basic and acidic residues" evidence="2">
    <location>
        <begin position="293"/>
        <end position="308"/>
    </location>
</feature>
<feature type="region of interest" description="Disordered" evidence="2">
    <location>
        <begin position="406"/>
        <end position="481"/>
    </location>
</feature>
<dbReference type="PANTHER" id="PTHR15503:SF45">
    <property type="entry name" value="RNA-DIRECTED DNA POLYMERASE HOMOLOG"/>
    <property type="match status" value="1"/>
</dbReference>
<gene>
    <name evidence="4" type="ORF">V6N12_057327</name>
</gene>
<proteinExistence type="predicted"/>
<dbReference type="Gene3D" id="2.40.70.10">
    <property type="entry name" value="Acid Proteases"/>
    <property type="match status" value="1"/>
</dbReference>
<evidence type="ECO:0000313" key="5">
    <source>
        <dbReference type="Proteomes" id="UP001472677"/>
    </source>
</evidence>
<dbReference type="CDD" id="cd00303">
    <property type="entry name" value="retropepsin_like"/>
    <property type="match status" value="1"/>
</dbReference>
<dbReference type="PROSITE" id="PS50158">
    <property type="entry name" value="ZF_CCHC"/>
    <property type="match status" value="1"/>
</dbReference>
<reference evidence="4 5" key="1">
    <citation type="journal article" date="2024" name="G3 (Bethesda)">
        <title>Genome assembly of Hibiscus sabdariffa L. provides insights into metabolisms of medicinal natural products.</title>
        <authorList>
            <person name="Kim T."/>
        </authorList>
    </citation>
    <scope>NUCLEOTIDE SEQUENCE [LARGE SCALE GENOMIC DNA]</scope>
    <source>
        <strain evidence="4">TK-2024</strain>
        <tissue evidence="4">Old leaves</tissue>
    </source>
</reference>
<feature type="region of interest" description="Disordered" evidence="2">
    <location>
        <begin position="1"/>
        <end position="65"/>
    </location>
</feature>
<sequence length="631" mass="70641">MSAMRGRRSGRARGRPVRFSDPIDDTIVDPPVPTAPPATSGPSIAVDPIAPSGQSAPADPPSSGVGMMTPVRGRPIPEPGSMTGVIDEMMSRQFLQLIQGVVRASGVVSEVPISQTLIANGVKTFSGSVCGEPTEAESWLYDTERRMDQLGFDSAKRYLGVVSMLDVNARIWWESIVSSASTERLTWDFFNERFKNRYLGERFLKERRQAFKDLVQGSMTVAEYELQFLDLLRYGTGLVSTEKDRCDKFLEGLRIGIRDRVANHHDEVFKDLVNRAKTIEELEILAASQSSRDRDRFRGRDRDRDRFGRSHTQGDSYVRPEKRICTATYQRGGSSYIPIAPQGPVASRGDSSGFSPIPVCEQCGKLHRGECKKMKGVCFRCGSPGHFQRDYTRTYLPGRASTQTPVRFQTPARSQASVQTPDAEHYHSRVQGSANRSGSRGRFQQSERPVMSEARQPALVYATRRRDDRDGPNNLPIPSETTKNALTVMSPVGQSMLVDKVFRRCPLMVQDEIFPVDLMELPLEEFDLILGMEWLTEHRVNLDCESKIATLKTHEGQTVVMIGERRGYLTNVISALTADRIIKKGYQTLIATIWNTKGSLSKIEEIPVVEEFPDVFPEELPGLPPDRDVEF</sequence>
<comment type="caution">
    <text evidence="4">The sequence shown here is derived from an EMBL/GenBank/DDBJ whole genome shotgun (WGS) entry which is preliminary data.</text>
</comment>
<evidence type="ECO:0000259" key="3">
    <source>
        <dbReference type="PROSITE" id="PS50158"/>
    </source>
</evidence>
<dbReference type="InterPro" id="IPR005162">
    <property type="entry name" value="Retrotrans_gag_dom"/>
</dbReference>
<dbReference type="InterPro" id="IPR021109">
    <property type="entry name" value="Peptidase_aspartic_dom_sf"/>
</dbReference>
<dbReference type="Pfam" id="PF00098">
    <property type="entry name" value="zf-CCHC"/>
    <property type="match status" value="1"/>
</dbReference>
<dbReference type="InterPro" id="IPR032567">
    <property type="entry name" value="RTL1-rel"/>
</dbReference>
<dbReference type="Proteomes" id="UP001472677">
    <property type="component" value="Unassembled WGS sequence"/>
</dbReference>